<dbReference type="EMBL" id="JZWT02000001">
    <property type="protein sequence ID" value="MFB6489705.1"/>
    <property type="molecule type" value="Genomic_DNA"/>
</dbReference>
<evidence type="ECO:0000313" key="1">
    <source>
        <dbReference type="EMBL" id="MFB6489705.1"/>
    </source>
</evidence>
<accession>A0ACC6UY94</accession>
<gene>
    <name evidence="1" type="ORF">TU35_000400</name>
</gene>
<protein>
    <submittedName>
        <fullName evidence="1">Nitrilase-related carbon-nitrogen hydrolase</fullName>
    </submittedName>
</protein>
<comment type="caution">
    <text evidence="1">The sequence shown here is derived from an EMBL/GenBank/DDBJ whole genome shotgun (WGS) entry which is preliminary data.</text>
</comment>
<dbReference type="Proteomes" id="UP000033636">
    <property type="component" value="Unassembled WGS sequence"/>
</dbReference>
<sequence>MRIELAQIRPYLGDIPRNLEKHVEVVETSSADCVVFPELSLTGYVLRDLVYELYRESQKAVERLAEASGKRCVVAGTLREVRRGVIRNSAAVIIDGSVDYVYKFYLPTYGLFEERRYFQRGDPARDLKVFSYRGWSFGVMICEDAWHPEPAEALALMGADLIIVPAASPMRRLSKDLAIKDNWEALLKAHSLMNAVWTVFVNTVGSQEEEYFWGGSMVVSPLGDVRLRLKLFEEDRGVYEISEGELLRARYFSSFRDHIAEFHKVLWDLH</sequence>
<reference evidence="1" key="1">
    <citation type="submission" date="2024-07" db="EMBL/GenBank/DDBJ databases">
        <title>Metagenome and Metagenome-Assembled Genomes of Archaea from a hot spring from the geothermal field of Los Azufres, Mexico.</title>
        <authorList>
            <person name="Marin-Paredes R."/>
            <person name="Martinez-Romero E."/>
            <person name="Servin-Garciduenas L.E."/>
        </authorList>
    </citation>
    <scope>NUCLEOTIDE SEQUENCE</scope>
</reference>
<name>A0ACC6UY94_9CREN</name>
<organism evidence="1 2">
    <name type="scientific">Thermoproteus sp. AZ2</name>
    <dbReference type="NCBI Taxonomy" id="1609232"/>
    <lineage>
        <taxon>Archaea</taxon>
        <taxon>Thermoproteota</taxon>
        <taxon>Thermoprotei</taxon>
        <taxon>Thermoproteales</taxon>
        <taxon>Thermoproteaceae</taxon>
        <taxon>Thermoproteus</taxon>
    </lineage>
</organism>
<evidence type="ECO:0000313" key="2">
    <source>
        <dbReference type="Proteomes" id="UP000033636"/>
    </source>
</evidence>
<proteinExistence type="predicted"/>
<keyword evidence="1" id="KW-0378">Hydrolase</keyword>